<dbReference type="PANTHER" id="PTHR47592:SF27">
    <property type="entry name" value="OS08G0421700 PROTEIN"/>
    <property type="match status" value="1"/>
</dbReference>
<sequence>MEKFLKNDPIIFREDEEDVITTFNIAKAWNKSDFLCCNYILNSLYDELYKVYSINKTNKKLWELLDHKYKTEDVGAKKFLVVKFLNFVMADSKAIVNQVQEFQLIIHGILAEGIVISESFQVAVIIEKLPPTWNDFKNYLKLPKRVRTNKVNVVENIFKEAYDHNLCAMISEVNLVDSNTREWWLDTGATRHIFCDKDFFVKLVPCEKGEKLYMGNAATSKINRKGTMILKITSSKELKL</sequence>
<feature type="domain" description="Retrovirus-related Pol polyprotein from transposon TNT 1-94-like beta-barrel" evidence="1">
    <location>
        <begin position="183"/>
        <end position="238"/>
    </location>
</feature>
<dbReference type="PANTHER" id="PTHR47592">
    <property type="entry name" value="PBF68 PROTEIN"/>
    <property type="match status" value="1"/>
</dbReference>
<dbReference type="Pfam" id="PF22936">
    <property type="entry name" value="Pol_BBD"/>
    <property type="match status" value="1"/>
</dbReference>
<organism evidence="2 3">
    <name type="scientific">Gossypium hirsutum</name>
    <name type="common">Upland cotton</name>
    <name type="synonym">Gossypium mexicanum</name>
    <dbReference type="NCBI Taxonomy" id="3635"/>
    <lineage>
        <taxon>Eukaryota</taxon>
        <taxon>Viridiplantae</taxon>
        <taxon>Streptophyta</taxon>
        <taxon>Embryophyta</taxon>
        <taxon>Tracheophyta</taxon>
        <taxon>Spermatophyta</taxon>
        <taxon>Magnoliopsida</taxon>
        <taxon>eudicotyledons</taxon>
        <taxon>Gunneridae</taxon>
        <taxon>Pentapetalae</taxon>
        <taxon>rosids</taxon>
        <taxon>malvids</taxon>
        <taxon>Malvales</taxon>
        <taxon>Malvaceae</taxon>
        <taxon>Malvoideae</taxon>
        <taxon>Gossypium</taxon>
    </lineage>
</organism>
<dbReference type="PaxDb" id="3635-A0A1U8PVZ5"/>
<dbReference type="Pfam" id="PF14223">
    <property type="entry name" value="Retrotran_gag_2"/>
    <property type="match status" value="1"/>
</dbReference>
<dbReference type="RefSeq" id="XP_016755296.1">
    <property type="nucleotide sequence ID" value="XM_016899807.1"/>
</dbReference>
<gene>
    <name evidence="3" type="primary">LOC107963241</name>
</gene>
<dbReference type="GeneID" id="107963241"/>
<keyword evidence="2" id="KW-1185">Reference proteome</keyword>
<evidence type="ECO:0000313" key="3">
    <source>
        <dbReference type="RefSeq" id="XP_016755296.1"/>
    </source>
</evidence>
<dbReference type="InterPro" id="IPR054722">
    <property type="entry name" value="PolX-like_BBD"/>
</dbReference>
<reference evidence="2" key="1">
    <citation type="journal article" date="2020" name="Nat. Genet.">
        <title>Genomic diversifications of five Gossypium allopolyploid species and their impact on cotton improvement.</title>
        <authorList>
            <person name="Chen Z.J."/>
            <person name="Sreedasyam A."/>
            <person name="Ando A."/>
            <person name="Song Q."/>
            <person name="De Santiago L.M."/>
            <person name="Hulse-Kemp A.M."/>
            <person name="Ding M."/>
            <person name="Ye W."/>
            <person name="Kirkbride R.C."/>
            <person name="Jenkins J."/>
            <person name="Plott C."/>
            <person name="Lovell J."/>
            <person name="Lin Y.M."/>
            <person name="Vaughn R."/>
            <person name="Liu B."/>
            <person name="Simpson S."/>
            <person name="Scheffler B.E."/>
            <person name="Wen L."/>
            <person name="Saski C.A."/>
            <person name="Grover C.E."/>
            <person name="Hu G."/>
            <person name="Conover J.L."/>
            <person name="Carlson J.W."/>
            <person name="Shu S."/>
            <person name="Boston L.B."/>
            <person name="Williams M."/>
            <person name="Peterson D.G."/>
            <person name="McGee K."/>
            <person name="Jones D.C."/>
            <person name="Wendel J.F."/>
            <person name="Stelly D.M."/>
            <person name="Grimwood J."/>
            <person name="Schmutz J."/>
        </authorList>
    </citation>
    <scope>NUCLEOTIDE SEQUENCE [LARGE SCALE GENOMIC DNA]</scope>
    <source>
        <strain evidence="2">cv. TM-1</strain>
    </source>
</reference>
<evidence type="ECO:0000313" key="2">
    <source>
        <dbReference type="Proteomes" id="UP000818029"/>
    </source>
</evidence>
<accession>A0A1U8PVZ5</accession>
<proteinExistence type="predicted"/>
<dbReference type="KEGG" id="ghi:107963241"/>
<reference evidence="3" key="2">
    <citation type="submission" date="2025-08" db="UniProtKB">
        <authorList>
            <consortium name="RefSeq"/>
        </authorList>
    </citation>
    <scope>IDENTIFICATION</scope>
</reference>
<dbReference type="Proteomes" id="UP000818029">
    <property type="component" value="Chromosome A06"/>
</dbReference>
<dbReference type="AlphaFoldDB" id="A0A1U8PVZ5"/>
<protein>
    <recommendedName>
        <fullName evidence="1">Retrovirus-related Pol polyprotein from transposon TNT 1-94-like beta-barrel domain-containing protein</fullName>
    </recommendedName>
</protein>
<name>A0A1U8PVZ5_GOSHI</name>
<dbReference type="OrthoDB" id="1300022at2759"/>
<evidence type="ECO:0000259" key="1">
    <source>
        <dbReference type="Pfam" id="PF22936"/>
    </source>
</evidence>